<evidence type="ECO:0000256" key="1">
    <source>
        <dbReference type="SAM" id="MobiDB-lite"/>
    </source>
</evidence>
<evidence type="ECO:0008006" key="4">
    <source>
        <dbReference type="Google" id="ProtNLM"/>
    </source>
</evidence>
<name>A0A2H0VAA4_9BACT</name>
<evidence type="ECO:0000313" key="2">
    <source>
        <dbReference type="EMBL" id="PIR96005.1"/>
    </source>
</evidence>
<accession>A0A2H0VAA4</accession>
<gene>
    <name evidence="2" type="ORF">COT92_03345</name>
</gene>
<reference evidence="3" key="1">
    <citation type="submission" date="2017-09" db="EMBL/GenBank/DDBJ databases">
        <title>Depth-based differentiation of microbial function through sediment-hosted aquifers and enrichment of novel symbionts in the deep terrestrial subsurface.</title>
        <authorList>
            <person name="Probst A.J."/>
            <person name="Ladd B."/>
            <person name="Jarett J.K."/>
            <person name="Geller-Mcgrath D.E."/>
            <person name="Sieber C.M.K."/>
            <person name="Emerson J.B."/>
            <person name="Anantharaman K."/>
            <person name="Thomas B.C."/>
            <person name="Malmstrom R."/>
            <person name="Stieglmeier M."/>
            <person name="Klingl A."/>
            <person name="Woyke T."/>
            <person name="Ryan C.M."/>
            <person name="Banfield J.F."/>
        </authorList>
    </citation>
    <scope>NUCLEOTIDE SEQUENCE [LARGE SCALE GENOMIC DNA]</scope>
</reference>
<comment type="caution">
    <text evidence="2">The sequence shown here is derived from an EMBL/GenBank/DDBJ whole genome shotgun (WGS) entry which is preliminary data.</text>
</comment>
<organism evidence="2 3">
    <name type="scientific">Candidatus Doudnabacteria bacterium CG10_big_fil_rev_8_21_14_0_10_42_18</name>
    <dbReference type="NCBI Taxonomy" id="1974552"/>
    <lineage>
        <taxon>Bacteria</taxon>
        <taxon>Candidatus Doudnaibacteriota</taxon>
    </lineage>
</organism>
<dbReference type="AlphaFoldDB" id="A0A2H0VAA4"/>
<dbReference type="InterPro" id="IPR018392">
    <property type="entry name" value="LysM"/>
</dbReference>
<protein>
    <recommendedName>
        <fullName evidence="4">LysM domain-containing protein</fullName>
    </recommendedName>
</protein>
<dbReference type="CDD" id="cd00118">
    <property type="entry name" value="LysM"/>
    <property type="match status" value="1"/>
</dbReference>
<sequence>MKENNQKSSKLALNSEPNRTNKYLKYAILPAFAFALIGAGTASANGWGMFGGNNASPEEVAQSAQDRFQHEAELLGLSVDKVKAGWAQGETLFQIAEENGITPEQLQEKMQAERQQRMQEHLQALVDSGVITQQQADQRQEFMRQQQQNGRGFGHYGKRGMMKPF</sequence>
<feature type="compositionally biased region" description="Basic residues" evidence="1">
    <location>
        <begin position="156"/>
        <end position="165"/>
    </location>
</feature>
<dbReference type="EMBL" id="PFAK01000057">
    <property type="protein sequence ID" value="PIR96005.1"/>
    <property type="molecule type" value="Genomic_DNA"/>
</dbReference>
<proteinExistence type="predicted"/>
<dbReference type="Proteomes" id="UP000230922">
    <property type="component" value="Unassembled WGS sequence"/>
</dbReference>
<evidence type="ECO:0000313" key="3">
    <source>
        <dbReference type="Proteomes" id="UP000230922"/>
    </source>
</evidence>
<feature type="region of interest" description="Disordered" evidence="1">
    <location>
        <begin position="143"/>
        <end position="165"/>
    </location>
</feature>